<evidence type="ECO:0000259" key="7">
    <source>
        <dbReference type="PROSITE" id="PS50940"/>
    </source>
</evidence>
<evidence type="ECO:0000256" key="1">
    <source>
        <dbReference type="ARBA" id="ARBA00022669"/>
    </source>
</evidence>
<dbReference type="InterPro" id="IPR051940">
    <property type="entry name" value="Chitin_bind-dev_reg"/>
</dbReference>
<feature type="compositionally biased region" description="Low complexity" evidence="6">
    <location>
        <begin position="135"/>
        <end position="153"/>
    </location>
</feature>
<gene>
    <name evidence="8" type="ORF">CEXT_373491</name>
</gene>
<dbReference type="InterPro" id="IPR036508">
    <property type="entry name" value="Chitin-bd_dom_sf"/>
</dbReference>
<evidence type="ECO:0000256" key="2">
    <source>
        <dbReference type="ARBA" id="ARBA00022729"/>
    </source>
</evidence>
<dbReference type="Pfam" id="PF01607">
    <property type="entry name" value="CBM_14"/>
    <property type="match status" value="2"/>
</dbReference>
<dbReference type="PANTHER" id="PTHR23301:SF0">
    <property type="entry name" value="CHITIN-BINDING TYPE-2 DOMAIN-CONTAINING PROTEIN-RELATED"/>
    <property type="match status" value="1"/>
</dbReference>
<dbReference type="PROSITE" id="PS50940">
    <property type="entry name" value="CHIT_BIND_II"/>
    <property type="match status" value="2"/>
</dbReference>
<name>A0AAV4S3I8_CAEEX</name>
<feature type="compositionally biased region" description="Basic and acidic residues" evidence="6">
    <location>
        <begin position="121"/>
        <end position="134"/>
    </location>
</feature>
<dbReference type="Proteomes" id="UP001054945">
    <property type="component" value="Unassembled WGS sequence"/>
</dbReference>
<evidence type="ECO:0000313" key="8">
    <source>
        <dbReference type="EMBL" id="GIY29048.1"/>
    </source>
</evidence>
<keyword evidence="9" id="KW-1185">Reference proteome</keyword>
<feature type="region of interest" description="Disordered" evidence="6">
    <location>
        <begin position="114"/>
        <end position="188"/>
    </location>
</feature>
<feature type="compositionally biased region" description="Low complexity" evidence="6">
    <location>
        <begin position="382"/>
        <end position="430"/>
    </location>
</feature>
<dbReference type="InterPro" id="IPR002557">
    <property type="entry name" value="Chitin-bd_dom"/>
</dbReference>
<feature type="domain" description="Chitin-binding type-2" evidence="7">
    <location>
        <begin position="235"/>
        <end position="294"/>
    </location>
</feature>
<dbReference type="PANTHER" id="PTHR23301">
    <property type="entry name" value="CHITIN BINDING PERITROPHIN-A"/>
    <property type="match status" value="1"/>
</dbReference>
<dbReference type="GO" id="GO:0008061">
    <property type="term" value="F:chitin binding"/>
    <property type="evidence" value="ECO:0007669"/>
    <property type="project" value="UniProtKB-KW"/>
</dbReference>
<reference evidence="8 9" key="1">
    <citation type="submission" date="2021-06" db="EMBL/GenBank/DDBJ databases">
        <title>Caerostris extrusa draft genome.</title>
        <authorList>
            <person name="Kono N."/>
            <person name="Arakawa K."/>
        </authorList>
    </citation>
    <scope>NUCLEOTIDE SEQUENCE [LARGE SCALE GENOMIC DNA]</scope>
</reference>
<keyword evidence="1" id="KW-0147">Chitin-binding</keyword>
<feature type="compositionally biased region" description="Basic and acidic residues" evidence="6">
    <location>
        <begin position="1"/>
        <end position="10"/>
    </location>
</feature>
<dbReference type="SUPFAM" id="SSF57625">
    <property type="entry name" value="Invertebrate chitin-binding proteins"/>
    <property type="match status" value="3"/>
</dbReference>
<keyword evidence="3" id="KW-0677">Repeat</keyword>
<dbReference type="GO" id="GO:0005576">
    <property type="term" value="C:extracellular region"/>
    <property type="evidence" value="ECO:0007669"/>
    <property type="project" value="InterPro"/>
</dbReference>
<evidence type="ECO:0000256" key="4">
    <source>
        <dbReference type="ARBA" id="ARBA00023157"/>
    </source>
</evidence>
<keyword evidence="4" id="KW-1015">Disulfide bond</keyword>
<accession>A0AAV4S3I8</accession>
<feature type="compositionally biased region" description="Low complexity" evidence="6">
    <location>
        <begin position="11"/>
        <end position="70"/>
    </location>
</feature>
<evidence type="ECO:0000313" key="9">
    <source>
        <dbReference type="Proteomes" id="UP001054945"/>
    </source>
</evidence>
<keyword evidence="5" id="KW-0325">Glycoprotein</keyword>
<sequence>MIDLQHKNDRSTTSTSTTQENTSTTQEDTSATKSDSSSSTATTSSSSTTSRDTDNTESSSSSTPSSGSTTQESDNKNSKDTECTEEGESYVRYDFECPDDLVFDEDNNVCNWPNMSPGCESRSKSNKNESKSTTEGETSTTESTTGSETSEATTSEDKTSTTSGTSTTSEGSTTTTSGTRTTSLVLVRQGNQRLPPVRKQIQTIFNAKMKKVLFFDEDGWYCNAEELSPPCDGNSFKCEEEGFFRDPEDCTKYYRCNRTESGFRRERFQCQDGNVFDEEGRYCNAPELSEPCNGTSSTSSSSGTTLLQIKVQHLDQELLPILLHQLVPKFPLRQVPVHLLCVHNEDTGEFDRTDHTCQDGRIFDESVSYCNDPELSEEPCDSGSTTSSSTRGQTSTTESSNTSTGGSTNEETGTTESSSTTNAESTSTTSKPDQGNRRGGGGDPECTQEGFFRHPKDCNKFYRCVDFSGSGESFVRYDFDCPDGLHFDEVNSVCNWPTMTPKCTSESE</sequence>
<dbReference type="Gene3D" id="2.170.140.10">
    <property type="entry name" value="Chitin binding domain"/>
    <property type="match status" value="3"/>
</dbReference>
<feature type="compositionally biased region" description="Basic and acidic residues" evidence="6">
    <location>
        <begin position="73"/>
        <end position="82"/>
    </location>
</feature>
<feature type="region of interest" description="Disordered" evidence="6">
    <location>
        <begin position="1"/>
        <end position="89"/>
    </location>
</feature>
<evidence type="ECO:0000256" key="3">
    <source>
        <dbReference type="ARBA" id="ARBA00022737"/>
    </source>
</evidence>
<keyword evidence="2" id="KW-0732">Signal</keyword>
<dbReference type="AlphaFoldDB" id="A0AAV4S3I8"/>
<feature type="compositionally biased region" description="Low complexity" evidence="6">
    <location>
        <begin position="160"/>
        <end position="183"/>
    </location>
</feature>
<dbReference type="SMART" id="SM00494">
    <property type="entry name" value="ChtBD2"/>
    <property type="match status" value="4"/>
</dbReference>
<proteinExistence type="predicted"/>
<evidence type="ECO:0000256" key="5">
    <source>
        <dbReference type="ARBA" id="ARBA00023180"/>
    </source>
</evidence>
<feature type="domain" description="Chitin-binding type-2" evidence="7">
    <location>
        <begin position="443"/>
        <end position="505"/>
    </location>
</feature>
<organism evidence="8 9">
    <name type="scientific">Caerostris extrusa</name>
    <name type="common">Bark spider</name>
    <name type="synonym">Caerostris bankana</name>
    <dbReference type="NCBI Taxonomy" id="172846"/>
    <lineage>
        <taxon>Eukaryota</taxon>
        <taxon>Metazoa</taxon>
        <taxon>Ecdysozoa</taxon>
        <taxon>Arthropoda</taxon>
        <taxon>Chelicerata</taxon>
        <taxon>Arachnida</taxon>
        <taxon>Araneae</taxon>
        <taxon>Araneomorphae</taxon>
        <taxon>Entelegynae</taxon>
        <taxon>Araneoidea</taxon>
        <taxon>Araneidae</taxon>
        <taxon>Caerostris</taxon>
    </lineage>
</organism>
<evidence type="ECO:0000256" key="6">
    <source>
        <dbReference type="SAM" id="MobiDB-lite"/>
    </source>
</evidence>
<feature type="region of interest" description="Disordered" evidence="6">
    <location>
        <begin position="373"/>
        <end position="448"/>
    </location>
</feature>
<protein>
    <recommendedName>
        <fullName evidence="7">Chitin-binding type-2 domain-containing protein</fullName>
    </recommendedName>
</protein>
<dbReference type="EMBL" id="BPLR01009016">
    <property type="protein sequence ID" value="GIY29048.1"/>
    <property type="molecule type" value="Genomic_DNA"/>
</dbReference>
<comment type="caution">
    <text evidence="8">The sequence shown here is derived from an EMBL/GenBank/DDBJ whole genome shotgun (WGS) entry which is preliminary data.</text>
</comment>